<accession>A0ABV9Y2M6</accession>
<evidence type="ECO:0000313" key="3">
    <source>
        <dbReference type="EMBL" id="MFC5055773.1"/>
    </source>
</evidence>
<dbReference type="InterPro" id="IPR012349">
    <property type="entry name" value="Split_barrel_FMN-bd"/>
</dbReference>
<name>A0ABV9Y2M6_9PSEU</name>
<keyword evidence="4" id="KW-1185">Reference proteome</keyword>
<protein>
    <submittedName>
        <fullName evidence="3">Flavin reductase family protein</fullName>
        <ecNumber evidence="3">1.-.-.-</ecNumber>
    </submittedName>
</protein>
<dbReference type="PANTHER" id="PTHR30466">
    <property type="entry name" value="FLAVIN REDUCTASE"/>
    <property type="match status" value="1"/>
</dbReference>
<evidence type="ECO:0000259" key="2">
    <source>
        <dbReference type="SMART" id="SM00903"/>
    </source>
</evidence>
<sequence length="166" mass="17336">MAAAEGLRGVMAAFPTGVAVVASTGAGGVPYGMTCSALCSVSLEPPTLLVCLRHGATLDAVLGRGTFAVNLLHDRARATAELFASAVPDRFEHVRWQDHPAGGPYLFDVTHAVVHCRVVSTTEVGDHAAVFGGVSAIHSQPHPTPLLYGLRRYSAWPAPEPCRGPS</sequence>
<dbReference type="Proteomes" id="UP001595833">
    <property type="component" value="Unassembled WGS sequence"/>
</dbReference>
<comment type="caution">
    <text evidence="3">The sequence shown here is derived from an EMBL/GenBank/DDBJ whole genome shotgun (WGS) entry which is preliminary data.</text>
</comment>
<dbReference type="EC" id="1.-.-.-" evidence="3"/>
<dbReference type="InterPro" id="IPR050268">
    <property type="entry name" value="NADH-dep_flavin_reductase"/>
</dbReference>
<dbReference type="EMBL" id="JBHSJB010000017">
    <property type="protein sequence ID" value="MFC5055773.1"/>
    <property type="molecule type" value="Genomic_DNA"/>
</dbReference>
<dbReference type="Gene3D" id="2.30.110.10">
    <property type="entry name" value="Electron Transport, Fmn-binding Protein, Chain A"/>
    <property type="match status" value="1"/>
</dbReference>
<dbReference type="RefSeq" id="WP_344041760.1">
    <property type="nucleotide sequence ID" value="NZ_BAAAKE010000030.1"/>
</dbReference>
<proteinExistence type="predicted"/>
<dbReference type="SMART" id="SM00903">
    <property type="entry name" value="Flavin_Reduct"/>
    <property type="match status" value="1"/>
</dbReference>
<dbReference type="PANTHER" id="PTHR30466:SF1">
    <property type="entry name" value="FMN REDUCTASE (NADH) RUTF"/>
    <property type="match status" value="1"/>
</dbReference>
<gene>
    <name evidence="3" type="ORF">ACFPFM_18670</name>
</gene>
<keyword evidence="1 3" id="KW-0560">Oxidoreductase</keyword>
<evidence type="ECO:0000256" key="1">
    <source>
        <dbReference type="ARBA" id="ARBA00023002"/>
    </source>
</evidence>
<organism evidence="3 4">
    <name type="scientific">Saccharothrix xinjiangensis</name>
    <dbReference type="NCBI Taxonomy" id="204798"/>
    <lineage>
        <taxon>Bacteria</taxon>
        <taxon>Bacillati</taxon>
        <taxon>Actinomycetota</taxon>
        <taxon>Actinomycetes</taxon>
        <taxon>Pseudonocardiales</taxon>
        <taxon>Pseudonocardiaceae</taxon>
        <taxon>Saccharothrix</taxon>
    </lineage>
</organism>
<reference evidence="4" key="1">
    <citation type="journal article" date="2019" name="Int. J. Syst. Evol. Microbiol.">
        <title>The Global Catalogue of Microorganisms (GCM) 10K type strain sequencing project: providing services to taxonomists for standard genome sequencing and annotation.</title>
        <authorList>
            <consortium name="The Broad Institute Genomics Platform"/>
            <consortium name="The Broad Institute Genome Sequencing Center for Infectious Disease"/>
            <person name="Wu L."/>
            <person name="Ma J."/>
        </authorList>
    </citation>
    <scope>NUCLEOTIDE SEQUENCE [LARGE SCALE GENOMIC DNA]</scope>
    <source>
        <strain evidence="4">KCTC 12848</strain>
    </source>
</reference>
<dbReference type="InterPro" id="IPR002563">
    <property type="entry name" value="Flavin_Rdtase-like_dom"/>
</dbReference>
<dbReference type="GO" id="GO:0016491">
    <property type="term" value="F:oxidoreductase activity"/>
    <property type="evidence" value="ECO:0007669"/>
    <property type="project" value="UniProtKB-KW"/>
</dbReference>
<evidence type="ECO:0000313" key="4">
    <source>
        <dbReference type="Proteomes" id="UP001595833"/>
    </source>
</evidence>
<dbReference type="SUPFAM" id="SSF50475">
    <property type="entry name" value="FMN-binding split barrel"/>
    <property type="match status" value="1"/>
</dbReference>
<feature type="domain" description="Flavin reductase like" evidence="2">
    <location>
        <begin position="11"/>
        <end position="155"/>
    </location>
</feature>
<dbReference type="Pfam" id="PF01613">
    <property type="entry name" value="Flavin_Reduct"/>
    <property type="match status" value="1"/>
</dbReference>